<evidence type="ECO:0000313" key="1">
    <source>
        <dbReference type="EMBL" id="GAI43301.1"/>
    </source>
</evidence>
<dbReference type="InterPro" id="IPR005651">
    <property type="entry name" value="Trm112-like"/>
</dbReference>
<name>X1PL85_9ZZZZ</name>
<proteinExistence type="predicted"/>
<organism evidence="1">
    <name type="scientific">marine sediment metagenome</name>
    <dbReference type="NCBI Taxonomy" id="412755"/>
    <lineage>
        <taxon>unclassified sequences</taxon>
        <taxon>metagenomes</taxon>
        <taxon>ecological metagenomes</taxon>
    </lineage>
</organism>
<dbReference type="PANTHER" id="PTHR33505:SF4">
    <property type="entry name" value="PROTEIN PREY, MITOCHONDRIAL"/>
    <property type="match status" value="1"/>
</dbReference>
<dbReference type="Pfam" id="PF03966">
    <property type="entry name" value="Trm112p"/>
    <property type="match status" value="1"/>
</dbReference>
<dbReference type="EMBL" id="BARV01029293">
    <property type="protein sequence ID" value="GAI43301.1"/>
    <property type="molecule type" value="Genomic_DNA"/>
</dbReference>
<dbReference type="PANTHER" id="PTHR33505">
    <property type="entry name" value="ZGC:162634"/>
    <property type="match status" value="1"/>
</dbReference>
<gene>
    <name evidence="1" type="ORF">S06H3_46736</name>
</gene>
<protein>
    <submittedName>
        <fullName evidence="1">Uncharacterized protein</fullName>
    </submittedName>
</protein>
<comment type="caution">
    <text evidence="1">The sequence shown here is derived from an EMBL/GenBank/DDBJ whole genome shotgun (WGS) entry which is preliminary data.</text>
</comment>
<dbReference type="Gene3D" id="2.20.25.10">
    <property type="match status" value="1"/>
</dbReference>
<sequence>MPETIDPKLLKILVCPVCKRDIKLKGNELICVNCGRRYPIVNGIPHMLPDELR</sequence>
<reference evidence="1" key="1">
    <citation type="journal article" date="2014" name="Front. Microbiol.">
        <title>High frequency of phylogenetically diverse reductive dehalogenase-homologous genes in deep subseafloor sedimentary metagenomes.</title>
        <authorList>
            <person name="Kawai M."/>
            <person name="Futagami T."/>
            <person name="Toyoda A."/>
            <person name="Takaki Y."/>
            <person name="Nishi S."/>
            <person name="Hori S."/>
            <person name="Arai W."/>
            <person name="Tsubouchi T."/>
            <person name="Morono Y."/>
            <person name="Uchiyama I."/>
            <person name="Ito T."/>
            <person name="Fujiyama A."/>
            <person name="Inagaki F."/>
            <person name="Takami H."/>
        </authorList>
    </citation>
    <scope>NUCLEOTIDE SEQUENCE</scope>
    <source>
        <strain evidence="1">Expedition CK06-06</strain>
    </source>
</reference>
<dbReference type="AlphaFoldDB" id="X1PL85"/>
<accession>X1PL85</accession>
<dbReference type="SUPFAM" id="SSF158997">
    <property type="entry name" value="Trm112p-like"/>
    <property type="match status" value="1"/>
</dbReference>